<organism evidence="14 15">
    <name type="scientific">Vibrio penaeicida</name>
    <dbReference type="NCBI Taxonomy" id="104609"/>
    <lineage>
        <taxon>Bacteria</taxon>
        <taxon>Pseudomonadati</taxon>
        <taxon>Pseudomonadota</taxon>
        <taxon>Gammaproteobacteria</taxon>
        <taxon>Vibrionales</taxon>
        <taxon>Vibrionaceae</taxon>
        <taxon>Vibrio</taxon>
    </lineage>
</organism>
<dbReference type="Gene3D" id="3.30.1330.60">
    <property type="entry name" value="OmpA-like domain"/>
    <property type="match status" value="1"/>
</dbReference>
<evidence type="ECO:0000313" key="15">
    <source>
        <dbReference type="Proteomes" id="UP001156690"/>
    </source>
</evidence>
<feature type="chain" id="PRO_5043371995" evidence="12">
    <location>
        <begin position="21"/>
        <end position="336"/>
    </location>
</feature>
<dbReference type="InterPro" id="IPR006690">
    <property type="entry name" value="OMPA-like_CS"/>
</dbReference>
<feature type="region of interest" description="Disordered" evidence="11">
    <location>
        <begin position="188"/>
        <end position="219"/>
    </location>
</feature>
<evidence type="ECO:0000259" key="13">
    <source>
        <dbReference type="PROSITE" id="PS51123"/>
    </source>
</evidence>
<dbReference type="PROSITE" id="PS51123">
    <property type="entry name" value="OMPA_2"/>
    <property type="match status" value="1"/>
</dbReference>
<evidence type="ECO:0000256" key="10">
    <source>
        <dbReference type="PROSITE-ProRule" id="PRU00473"/>
    </source>
</evidence>
<dbReference type="RefSeq" id="WP_185829764.1">
    <property type="nucleotide sequence ID" value="NZ_AP025148.1"/>
</dbReference>
<dbReference type="EMBL" id="BSNX01000002">
    <property type="protein sequence ID" value="GLQ70940.1"/>
    <property type="molecule type" value="Genomic_DNA"/>
</dbReference>
<feature type="region of interest" description="Disordered" evidence="11">
    <location>
        <begin position="300"/>
        <end position="321"/>
    </location>
</feature>
<feature type="compositionally biased region" description="Basic and acidic residues" evidence="11">
    <location>
        <begin position="205"/>
        <end position="214"/>
    </location>
</feature>
<dbReference type="GO" id="GO:0006811">
    <property type="term" value="P:monoatomic ion transport"/>
    <property type="evidence" value="ECO:0007669"/>
    <property type="project" value="UniProtKB-KW"/>
</dbReference>
<dbReference type="InterPro" id="IPR000498">
    <property type="entry name" value="OmpA-like_TM_dom"/>
</dbReference>
<dbReference type="InterPro" id="IPR036737">
    <property type="entry name" value="OmpA-like_sf"/>
</dbReference>
<dbReference type="SUPFAM" id="SSF103088">
    <property type="entry name" value="OmpA-like"/>
    <property type="match status" value="1"/>
</dbReference>
<evidence type="ECO:0000313" key="14">
    <source>
        <dbReference type="EMBL" id="GLQ70940.1"/>
    </source>
</evidence>
<dbReference type="InterPro" id="IPR006664">
    <property type="entry name" value="OMP_bac"/>
</dbReference>
<dbReference type="GO" id="GO:0015288">
    <property type="term" value="F:porin activity"/>
    <property type="evidence" value="ECO:0007669"/>
    <property type="project" value="UniProtKB-KW"/>
</dbReference>
<evidence type="ECO:0000256" key="11">
    <source>
        <dbReference type="SAM" id="MobiDB-lite"/>
    </source>
</evidence>
<proteinExistence type="inferred from homology"/>
<dbReference type="GO" id="GO:0046930">
    <property type="term" value="C:pore complex"/>
    <property type="evidence" value="ECO:0007669"/>
    <property type="project" value="UniProtKB-KW"/>
</dbReference>
<keyword evidence="5" id="KW-0812">Transmembrane</keyword>
<dbReference type="PRINTS" id="PR01021">
    <property type="entry name" value="OMPADOMAIN"/>
</dbReference>
<dbReference type="Proteomes" id="UP001156690">
    <property type="component" value="Unassembled WGS sequence"/>
</dbReference>
<sequence>MKKQLVVLTLLSSLPFTASSQVYLGGKVGASSLSNSCAVSTGCDDDGSGYGVYLGYQLLDNVALELGYDDYGQFKSNYLNGGTLTNLEGSMTAITFAPKFNISLSEDVDFFSKLGAGYSTYDEAKDDLNLLAGLGFEGKITEALRARIEYQLMTEINAGPADDSTASMFTLGLNYHFGAKAKPAPVAKAEPRPVAEPAPAPAPVVEEKKPEPPKKQTITFQSQQDVSLFETGSSKLSAVGTRRFESVATLLTTYPQSKVDVVGHTDSRGSAKFNQKLSEERAQAVADYFVAKGVDSSRITVKGDGESNPIASNDTAAGREQNRRVEVTIEEFTVEE</sequence>
<evidence type="ECO:0000256" key="6">
    <source>
        <dbReference type="ARBA" id="ARBA00023065"/>
    </source>
</evidence>
<evidence type="ECO:0000256" key="5">
    <source>
        <dbReference type="ARBA" id="ARBA00022692"/>
    </source>
</evidence>
<feature type="domain" description="OmpA-like" evidence="13">
    <location>
        <begin position="216"/>
        <end position="333"/>
    </location>
</feature>
<keyword evidence="3" id="KW-0813">Transport</keyword>
<comment type="caution">
    <text evidence="14">The sequence shown here is derived from an EMBL/GenBank/DDBJ whole genome shotgun (WGS) entry which is preliminary data.</text>
</comment>
<keyword evidence="9" id="KW-0998">Cell outer membrane</keyword>
<dbReference type="GO" id="GO:0009279">
    <property type="term" value="C:cell outer membrane"/>
    <property type="evidence" value="ECO:0007669"/>
    <property type="project" value="UniProtKB-SubCell"/>
</dbReference>
<gene>
    <name evidence="14" type="ORF">GCM10007932_03000</name>
</gene>
<keyword evidence="7" id="KW-0626">Porin</keyword>
<evidence type="ECO:0000256" key="9">
    <source>
        <dbReference type="ARBA" id="ARBA00023237"/>
    </source>
</evidence>
<protein>
    <submittedName>
        <fullName evidence="14">Membrane protein</fullName>
    </submittedName>
</protein>
<evidence type="ECO:0000256" key="8">
    <source>
        <dbReference type="ARBA" id="ARBA00023136"/>
    </source>
</evidence>
<keyword evidence="6" id="KW-0406">Ion transport</keyword>
<dbReference type="Pfam" id="PF00691">
    <property type="entry name" value="OmpA"/>
    <property type="match status" value="1"/>
</dbReference>
<dbReference type="AlphaFoldDB" id="A0AAV5NKB1"/>
<dbReference type="InterPro" id="IPR050330">
    <property type="entry name" value="Bact_OuterMem_StrucFunc"/>
</dbReference>
<reference evidence="15" key="1">
    <citation type="journal article" date="2019" name="Int. J. Syst. Evol. Microbiol.">
        <title>The Global Catalogue of Microorganisms (GCM) 10K type strain sequencing project: providing services to taxonomists for standard genome sequencing and annotation.</title>
        <authorList>
            <consortium name="The Broad Institute Genomics Platform"/>
            <consortium name="The Broad Institute Genome Sequencing Center for Infectious Disease"/>
            <person name="Wu L."/>
            <person name="Ma J."/>
        </authorList>
    </citation>
    <scope>NUCLEOTIDE SEQUENCE [LARGE SCALE GENOMIC DNA]</scope>
    <source>
        <strain evidence="15">NBRC 15640</strain>
    </source>
</reference>
<keyword evidence="15" id="KW-1185">Reference proteome</keyword>
<comment type="similarity">
    <text evidence="2">Belongs to the outer membrane OOP (TC 1.B.6) superfamily. OmpA family.</text>
</comment>
<evidence type="ECO:0000256" key="4">
    <source>
        <dbReference type="ARBA" id="ARBA00022452"/>
    </source>
</evidence>
<keyword evidence="12" id="KW-0732">Signal</keyword>
<evidence type="ECO:0000256" key="12">
    <source>
        <dbReference type="SAM" id="SignalP"/>
    </source>
</evidence>
<dbReference type="Gene3D" id="2.40.160.20">
    <property type="match status" value="1"/>
</dbReference>
<dbReference type="PANTHER" id="PTHR30329:SF21">
    <property type="entry name" value="LIPOPROTEIN YIAD-RELATED"/>
    <property type="match status" value="1"/>
</dbReference>
<evidence type="ECO:0000256" key="1">
    <source>
        <dbReference type="ARBA" id="ARBA00004571"/>
    </source>
</evidence>
<dbReference type="PANTHER" id="PTHR30329">
    <property type="entry name" value="STATOR ELEMENT OF FLAGELLAR MOTOR COMPLEX"/>
    <property type="match status" value="1"/>
</dbReference>
<evidence type="ECO:0000256" key="2">
    <source>
        <dbReference type="ARBA" id="ARBA00005710"/>
    </source>
</evidence>
<dbReference type="CDD" id="cd07185">
    <property type="entry name" value="OmpA_C-like"/>
    <property type="match status" value="1"/>
</dbReference>
<accession>A0AAV5NKB1</accession>
<keyword evidence="4" id="KW-1134">Transmembrane beta strand</keyword>
<dbReference type="SUPFAM" id="SSF56925">
    <property type="entry name" value="OMPA-like"/>
    <property type="match status" value="1"/>
</dbReference>
<dbReference type="PROSITE" id="PS01068">
    <property type="entry name" value="OMPA_1"/>
    <property type="match status" value="1"/>
</dbReference>
<dbReference type="InterPro" id="IPR011250">
    <property type="entry name" value="OMP/PagP_B-barrel"/>
</dbReference>
<evidence type="ECO:0000256" key="3">
    <source>
        <dbReference type="ARBA" id="ARBA00022448"/>
    </source>
</evidence>
<dbReference type="InterPro" id="IPR006665">
    <property type="entry name" value="OmpA-like"/>
</dbReference>
<comment type="subcellular location">
    <subcellularLocation>
        <location evidence="1">Cell outer membrane</location>
        <topology evidence="1">Multi-pass membrane protein</topology>
    </subcellularLocation>
</comment>
<feature type="signal peptide" evidence="12">
    <location>
        <begin position="1"/>
        <end position="20"/>
    </location>
</feature>
<keyword evidence="8 10" id="KW-0472">Membrane</keyword>
<name>A0AAV5NKB1_9VIBR</name>
<dbReference type="Pfam" id="PF01389">
    <property type="entry name" value="OmpA_membrane"/>
    <property type="match status" value="1"/>
</dbReference>
<evidence type="ECO:0000256" key="7">
    <source>
        <dbReference type="ARBA" id="ARBA00023114"/>
    </source>
</evidence>